<dbReference type="KEGG" id="lol:LACOL_0550"/>
<evidence type="ECO:0000313" key="2">
    <source>
        <dbReference type="Proteomes" id="UP000051697"/>
    </source>
</evidence>
<dbReference type="Proteomes" id="UP000051697">
    <property type="component" value="Unassembled WGS sequence"/>
</dbReference>
<dbReference type="RefSeq" id="WP_057889716.1">
    <property type="nucleotide sequence ID" value="NZ_AZFE01000031.1"/>
</dbReference>
<dbReference type="STRING" id="1423778.FC70_GL000750"/>
<organism evidence="1 2">
    <name type="scientific">Paucilactobacillus oligofermentans DSM 15707 = LMG 22743</name>
    <dbReference type="NCBI Taxonomy" id="1423778"/>
    <lineage>
        <taxon>Bacteria</taxon>
        <taxon>Bacillati</taxon>
        <taxon>Bacillota</taxon>
        <taxon>Bacilli</taxon>
        <taxon>Lactobacillales</taxon>
        <taxon>Lactobacillaceae</taxon>
        <taxon>Paucilactobacillus</taxon>
    </lineage>
</organism>
<dbReference type="OrthoDB" id="2317588at2"/>
<proteinExistence type="predicted"/>
<sequence length="121" mass="13567">MDIGSYDAIQQVYNQNIRLLQYRLPRQIENGVTTIFDDELIKLTIVVSSQLVEKITITTTKSHSVEYQQTFAGFQFGFAEGPNEDKQHSEVIANGILAKYERANDGVLTAILTRTSGKAIE</sequence>
<dbReference type="EMBL" id="AZFE01000031">
    <property type="protein sequence ID" value="KRL55154.1"/>
    <property type="molecule type" value="Genomic_DNA"/>
</dbReference>
<reference evidence="1 2" key="1">
    <citation type="journal article" date="2015" name="Genome Announc.">
        <title>Expanding the biotechnology potential of lactobacilli through comparative genomics of 213 strains and associated genera.</title>
        <authorList>
            <person name="Sun Z."/>
            <person name="Harris H.M."/>
            <person name="McCann A."/>
            <person name="Guo C."/>
            <person name="Argimon S."/>
            <person name="Zhang W."/>
            <person name="Yang X."/>
            <person name="Jeffery I.B."/>
            <person name="Cooney J.C."/>
            <person name="Kagawa T.F."/>
            <person name="Liu W."/>
            <person name="Song Y."/>
            <person name="Salvetti E."/>
            <person name="Wrobel A."/>
            <person name="Rasinkangas P."/>
            <person name="Parkhill J."/>
            <person name="Rea M.C."/>
            <person name="O'Sullivan O."/>
            <person name="Ritari J."/>
            <person name="Douillard F.P."/>
            <person name="Paul Ross R."/>
            <person name="Yang R."/>
            <person name="Briner A.E."/>
            <person name="Felis G.E."/>
            <person name="de Vos W.M."/>
            <person name="Barrangou R."/>
            <person name="Klaenhammer T.R."/>
            <person name="Caufield P.W."/>
            <person name="Cui Y."/>
            <person name="Zhang H."/>
            <person name="O'Toole P.W."/>
        </authorList>
    </citation>
    <scope>NUCLEOTIDE SEQUENCE [LARGE SCALE GENOMIC DNA]</scope>
    <source>
        <strain evidence="1 2">DSM 15707</strain>
    </source>
</reference>
<gene>
    <name evidence="1" type="ORF">FC70_GL000750</name>
</gene>
<keyword evidence="2" id="KW-1185">Reference proteome</keyword>
<dbReference type="PATRIC" id="fig|1423778.4.peg.782"/>
<evidence type="ECO:0000313" key="1">
    <source>
        <dbReference type="EMBL" id="KRL55154.1"/>
    </source>
</evidence>
<protein>
    <submittedName>
        <fullName evidence="1">Uncharacterized protein</fullName>
    </submittedName>
</protein>
<accession>A0A0R1RLM8</accession>
<comment type="caution">
    <text evidence="1">The sequence shown here is derived from an EMBL/GenBank/DDBJ whole genome shotgun (WGS) entry which is preliminary data.</text>
</comment>
<dbReference type="AlphaFoldDB" id="A0A0R1RLM8"/>
<name>A0A0R1RLM8_9LACO</name>